<evidence type="ECO:0000256" key="5">
    <source>
        <dbReference type="ARBA" id="ARBA00032875"/>
    </source>
</evidence>
<comment type="caution">
    <text evidence="7">The sequence shown here is derived from an EMBL/GenBank/DDBJ whole genome shotgun (WGS) entry which is preliminary data.</text>
</comment>
<dbReference type="PROSITE" id="PS00455">
    <property type="entry name" value="AMP_BINDING"/>
    <property type="match status" value="1"/>
</dbReference>
<evidence type="ECO:0000256" key="3">
    <source>
        <dbReference type="ARBA" id="ARBA00022832"/>
    </source>
</evidence>
<dbReference type="Pfam" id="PF00501">
    <property type="entry name" value="AMP-binding"/>
    <property type="match status" value="1"/>
</dbReference>
<keyword evidence="8" id="KW-1185">Reference proteome</keyword>
<protein>
    <recommendedName>
        <fullName evidence="5">Acyl-CoA synthetase</fullName>
    </recommendedName>
</protein>
<evidence type="ECO:0000313" key="7">
    <source>
        <dbReference type="EMBL" id="EME35934.1"/>
    </source>
</evidence>
<evidence type="ECO:0000256" key="1">
    <source>
        <dbReference type="ARBA" id="ARBA00006432"/>
    </source>
</evidence>
<dbReference type="InterPro" id="IPR020845">
    <property type="entry name" value="AMP-binding_CS"/>
</dbReference>
<dbReference type="AlphaFoldDB" id="M2YBE4"/>
<dbReference type="Gene3D" id="3.40.50.12780">
    <property type="entry name" value="N-terminal domain of ligase-like"/>
    <property type="match status" value="1"/>
</dbReference>
<comment type="similarity">
    <text evidence="1">Belongs to the ATP-dependent AMP-binding enzyme family.</text>
</comment>
<feature type="domain" description="AMP-dependent synthetase/ligase" evidence="6">
    <location>
        <begin position="26"/>
        <end position="425"/>
    </location>
</feature>
<dbReference type="Pfam" id="PF23562">
    <property type="entry name" value="AMP-binding_C_3"/>
    <property type="match status" value="1"/>
</dbReference>
<dbReference type="InterPro" id="IPR042099">
    <property type="entry name" value="ANL_N_sf"/>
</dbReference>
<reference evidence="7 8" key="1">
    <citation type="journal article" date="2014" name="Genome Announc.">
        <title>Draft Genome Sequence of Kocuria palustris PEL.</title>
        <authorList>
            <person name="Sharma G."/>
            <person name="Khatri I."/>
            <person name="Subramanian S."/>
        </authorList>
    </citation>
    <scope>NUCLEOTIDE SEQUENCE [LARGE SCALE GENOMIC DNA]</scope>
    <source>
        <strain evidence="7 8">PEL</strain>
    </source>
</reference>
<dbReference type="CDD" id="cd05907">
    <property type="entry name" value="VL_LC_FACS_like"/>
    <property type="match status" value="1"/>
</dbReference>
<dbReference type="Proteomes" id="UP000009877">
    <property type="component" value="Unassembled WGS sequence"/>
</dbReference>
<dbReference type="GO" id="GO:0016020">
    <property type="term" value="C:membrane"/>
    <property type="evidence" value="ECO:0007669"/>
    <property type="project" value="TreeGrafter"/>
</dbReference>
<keyword evidence="4" id="KW-0443">Lipid metabolism</keyword>
<dbReference type="SUPFAM" id="SSF56801">
    <property type="entry name" value="Acetyl-CoA synthetase-like"/>
    <property type="match status" value="1"/>
</dbReference>
<dbReference type="PANTHER" id="PTHR43272">
    <property type="entry name" value="LONG-CHAIN-FATTY-ACID--COA LIGASE"/>
    <property type="match status" value="1"/>
</dbReference>
<accession>M2YBE4</accession>
<evidence type="ECO:0000256" key="2">
    <source>
        <dbReference type="ARBA" id="ARBA00022598"/>
    </source>
</evidence>
<sequence length="602" mass="65686">MREISIPPAVDTPRDTNVTELLLRNARKPSDPAIFSYRDGEQWVDLRASEVVEQVTALAKGLVAAGIEPGDRVGLMSRNRLEWSLIDFAIWFAGAVSVPVYESSAPSQLHWNLADSGATALVVETPEHKAVFERAAQDKDLSAVHSVWCFDEGALDHLREGGKDVPDEEIERRRDLAGLDDLATIIYTSGTTGKPKGCEITHGNFVELADAARLSIPEVVQEGRRTVMFLPLAHVFARYVSILTVAGGCTMAYTADMKNLLPDLQSFHPDFLLVVPRVFEKVYNSAQQKAEAGGRGKIFDRAAAVSIAWSRAEQAGKVPLGLKIQHAIFDRLVYAKLREAMGGKVTHAVSGGGPLGERLAHFFHGVGLMVLEGYGLTETTAPQTVNTPTALRIGSVGRPLPGNAVRITDMGEVQAKGIAVMRGYWNSPEKTEEAFEDGWFRTGDLGELDDDGYLRITGRIKELIVTAGGKNVSPVVLEDQIRAHTLVSQCIAVGDNRPFIAALITLDEEALPGWLEAHGLDPEMSLDDARQNDQVRAAIAKSIDKANQAVSRAEQIKEHRILSSDFSENDGTLTPSLKLKRAQVLRTYEDVVNEIYGGPRKD</sequence>
<organism evidence="7 8">
    <name type="scientific">Kocuria palustris PEL</name>
    <dbReference type="NCBI Taxonomy" id="1236550"/>
    <lineage>
        <taxon>Bacteria</taxon>
        <taxon>Bacillati</taxon>
        <taxon>Actinomycetota</taxon>
        <taxon>Actinomycetes</taxon>
        <taxon>Micrococcales</taxon>
        <taxon>Micrococcaceae</taxon>
        <taxon>Kocuria</taxon>
    </lineage>
</organism>
<evidence type="ECO:0000313" key="8">
    <source>
        <dbReference type="Proteomes" id="UP000009877"/>
    </source>
</evidence>
<keyword evidence="2 7" id="KW-0436">Ligase</keyword>
<evidence type="ECO:0000259" key="6">
    <source>
        <dbReference type="Pfam" id="PF00501"/>
    </source>
</evidence>
<dbReference type="RefSeq" id="WP_006215364.1">
    <property type="nucleotide sequence ID" value="NZ_ANHZ02000019.1"/>
</dbReference>
<evidence type="ECO:0000256" key="4">
    <source>
        <dbReference type="ARBA" id="ARBA00023098"/>
    </source>
</evidence>
<proteinExistence type="inferred from homology"/>
<name>M2YBE4_9MICC</name>
<dbReference type="GO" id="GO:0004467">
    <property type="term" value="F:long-chain fatty acid-CoA ligase activity"/>
    <property type="evidence" value="ECO:0007669"/>
    <property type="project" value="TreeGrafter"/>
</dbReference>
<dbReference type="InterPro" id="IPR000873">
    <property type="entry name" value="AMP-dep_synth/lig_dom"/>
</dbReference>
<dbReference type="PANTHER" id="PTHR43272:SF32">
    <property type="entry name" value="AMP-DEPENDENT SYNTHETASE_LIGASE DOMAIN-CONTAINING PROTEIN"/>
    <property type="match status" value="1"/>
</dbReference>
<dbReference type="EMBL" id="ANHZ02000019">
    <property type="protein sequence ID" value="EME35934.1"/>
    <property type="molecule type" value="Genomic_DNA"/>
</dbReference>
<keyword evidence="3" id="KW-0276">Fatty acid metabolism</keyword>
<gene>
    <name evidence="7" type="ORF">C884_00935</name>
</gene>